<dbReference type="EMBL" id="JAIFRP010000142">
    <property type="protein sequence ID" value="KAK2578872.1"/>
    <property type="molecule type" value="Genomic_DNA"/>
</dbReference>
<keyword evidence="2" id="KW-1185">Reference proteome</keyword>
<name>A0AAD9RFS3_9HYME</name>
<gene>
    <name evidence="1" type="ORF">KPH14_009740</name>
</gene>
<sequence length="91" mass="10223">MDTNRELDIKKDNYGLVSRNRISNVEPQGKCVTDTVMFSKISLTNASEGLDEGKSILVLQETMECGSENFNVNNIHKTYSRKGQNTEHEGN</sequence>
<accession>A0AAD9RFS3</accession>
<evidence type="ECO:0000313" key="2">
    <source>
        <dbReference type="Proteomes" id="UP001258017"/>
    </source>
</evidence>
<reference evidence="1" key="1">
    <citation type="submission" date="2021-08" db="EMBL/GenBank/DDBJ databases">
        <authorList>
            <person name="Misof B."/>
            <person name="Oliver O."/>
            <person name="Podsiadlowski L."/>
            <person name="Donath A."/>
            <person name="Peters R."/>
            <person name="Mayer C."/>
            <person name="Rust J."/>
            <person name="Gunkel S."/>
            <person name="Lesny P."/>
            <person name="Martin S."/>
            <person name="Oeyen J.P."/>
            <person name="Petersen M."/>
            <person name="Panagiotis P."/>
            <person name="Wilbrandt J."/>
            <person name="Tanja T."/>
        </authorList>
    </citation>
    <scope>NUCLEOTIDE SEQUENCE</scope>
    <source>
        <strain evidence="1">GBR_01_08_01A</strain>
        <tissue evidence="1">Thorax + abdomen</tissue>
    </source>
</reference>
<organism evidence="1 2">
    <name type="scientific">Odynerus spinipes</name>
    <dbReference type="NCBI Taxonomy" id="1348599"/>
    <lineage>
        <taxon>Eukaryota</taxon>
        <taxon>Metazoa</taxon>
        <taxon>Ecdysozoa</taxon>
        <taxon>Arthropoda</taxon>
        <taxon>Hexapoda</taxon>
        <taxon>Insecta</taxon>
        <taxon>Pterygota</taxon>
        <taxon>Neoptera</taxon>
        <taxon>Endopterygota</taxon>
        <taxon>Hymenoptera</taxon>
        <taxon>Apocrita</taxon>
        <taxon>Aculeata</taxon>
        <taxon>Vespoidea</taxon>
        <taxon>Vespidae</taxon>
        <taxon>Eumeninae</taxon>
        <taxon>Odynerus</taxon>
    </lineage>
</organism>
<reference evidence="1" key="2">
    <citation type="journal article" date="2023" name="Commun. Biol.">
        <title>Intrasexual cuticular hydrocarbon dimorphism in a wasp sheds light on hydrocarbon biosynthesis genes in Hymenoptera.</title>
        <authorList>
            <person name="Moris V.C."/>
            <person name="Podsiadlowski L."/>
            <person name="Martin S."/>
            <person name="Oeyen J.P."/>
            <person name="Donath A."/>
            <person name="Petersen M."/>
            <person name="Wilbrandt J."/>
            <person name="Misof B."/>
            <person name="Liedtke D."/>
            <person name="Thamm M."/>
            <person name="Scheiner R."/>
            <person name="Schmitt T."/>
            <person name="Niehuis O."/>
        </authorList>
    </citation>
    <scope>NUCLEOTIDE SEQUENCE</scope>
    <source>
        <strain evidence="1">GBR_01_08_01A</strain>
    </source>
</reference>
<proteinExistence type="predicted"/>
<protein>
    <submittedName>
        <fullName evidence="1">Uncharacterized protein</fullName>
    </submittedName>
</protein>
<dbReference type="AlphaFoldDB" id="A0AAD9RFS3"/>
<comment type="caution">
    <text evidence="1">The sequence shown here is derived from an EMBL/GenBank/DDBJ whole genome shotgun (WGS) entry which is preliminary data.</text>
</comment>
<evidence type="ECO:0000313" key="1">
    <source>
        <dbReference type="EMBL" id="KAK2578872.1"/>
    </source>
</evidence>
<dbReference type="Proteomes" id="UP001258017">
    <property type="component" value="Unassembled WGS sequence"/>
</dbReference>